<gene>
    <name evidence="1" type="ORF">Tco_0706234</name>
</gene>
<name>A0ABQ4Y6T2_9ASTR</name>
<evidence type="ECO:0000313" key="2">
    <source>
        <dbReference type="Proteomes" id="UP001151760"/>
    </source>
</evidence>
<reference evidence="1" key="1">
    <citation type="journal article" date="2022" name="Int. J. Mol. Sci.">
        <title>Draft Genome of Tanacetum Coccineum: Genomic Comparison of Closely Related Tanacetum-Family Plants.</title>
        <authorList>
            <person name="Yamashiro T."/>
            <person name="Shiraishi A."/>
            <person name="Nakayama K."/>
            <person name="Satake H."/>
        </authorList>
    </citation>
    <scope>NUCLEOTIDE SEQUENCE</scope>
</reference>
<accession>A0ABQ4Y6T2</accession>
<organism evidence="1 2">
    <name type="scientific">Tanacetum coccineum</name>
    <dbReference type="NCBI Taxonomy" id="301880"/>
    <lineage>
        <taxon>Eukaryota</taxon>
        <taxon>Viridiplantae</taxon>
        <taxon>Streptophyta</taxon>
        <taxon>Embryophyta</taxon>
        <taxon>Tracheophyta</taxon>
        <taxon>Spermatophyta</taxon>
        <taxon>Magnoliopsida</taxon>
        <taxon>eudicotyledons</taxon>
        <taxon>Gunneridae</taxon>
        <taxon>Pentapetalae</taxon>
        <taxon>asterids</taxon>
        <taxon>campanulids</taxon>
        <taxon>Asterales</taxon>
        <taxon>Asteraceae</taxon>
        <taxon>Asteroideae</taxon>
        <taxon>Anthemideae</taxon>
        <taxon>Anthemidinae</taxon>
        <taxon>Tanacetum</taxon>
    </lineage>
</organism>
<sequence length="268" mass="31391">MSLKDYVMAMAFRFTLKGKNKKWIRRLLTGTITTWDLLKKEILEEYRHPFKSLSRSKQLEDFNKRSRNLCIMLRKGLDVETRRMLNFRGIIPRMIQSRGLEAIKELAGHRLCGIMRKTEEGEGERAIIKFLENLQQQSINIPFVEALEQMPKYAKFMKDLVTNKEKFKETSKDNLLKDQLDSFLLKAVEGYQPSNDEIGSINLWDEEAFDAESELRRSLEMSATPELGYDRDMLEPDFDKNTTLFAASTTLEEKQIPLKDQSYITFHT</sequence>
<evidence type="ECO:0000313" key="1">
    <source>
        <dbReference type="EMBL" id="GJS73393.1"/>
    </source>
</evidence>
<dbReference type="Proteomes" id="UP001151760">
    <property type="component" value="Unassembled WGS sequence"/>
</dbReference>
<reference evidence="1" key="2">
    <citation type="submission" date="2022-01" db="EMBL/GenBank/DDBJ databases">
        <authorList>
            <person name="Yamashiro T."/>
            <person name="Shiraishi A."/>
            <person name="Satake H."/>
            <person name="Nakayama K."/>
        </authorList>
    </citation>
    <scope>NUCLEOTIDE SEQUENCE</scope>
</reference>
<proteinExistence type="predicted"/>
<protein>
    <submittedName>
        <fullName evidence="1">Uncharacterized protein</fullName>
    </submittedName>
</protein>
<comment type="caution">
    <text evidence="1">The sequence shown here is derived from an EMBL/GenBank/DDBJ whole genome shotgun (WGS) entry which is preliminary data.</text>
</comment>
<dbReference type="EMBL" id="BQNB010010151">
    <property type="protein sequence ID" value="GJS73393.1"/>
    <property type="molecule type" value="Genomic_DNA"/>
</dbReference>
<keyword evidence="2" id="KW-1185">Reference proteome</keyword>